<name>A0A059F566_9MICR</name>
<dbReference type="OrthoDB" id="10338925at2759"/>
<reference evidence="2 3" key="2">
    <citation type="submission" date="2014-03" db="EMBL/GenBank/DDBJ databases">
        <title>The Genome Sequence of Anncaliia algerae insect isolate PRA339.</title>
        <authorList>
            <consortium name="The Broad Institute Genome Sequencing Platform"/>
            <consortium name="The Broad Institute Genome Sequencing Center for Infectious Disease"/>
            <person name="Cuomo C."/>
            <person name="Becnel J."/>
            <person name="Sanscrainte N."/>
            <person name="Walker B."/>
            <person name="Young S.K."/>
            <person name="Zeng Q."/>
            <person name="Gargeya S."/>
            <person name="Fitzgerald M."/>
            <person name="Haas B."/>
            <person name="Abouelleil A."/>
            <person name="Alvarado L."/>
            <person name="Arachchi H.M."/>
            <person name="Berlin A.M."/>
            <person name="Chapman S.B."/>
            <person name="Dewar J."/>
            <person name="Goldberg J."/>
            <person name="Griggs A."/>
            <person name="Gujja S."/>
            <person name="Hansen M."/>
            <person name="Howarth C."/>
            <person name="Imamovic A."/>
            <person name="Larimer J."/>
            <person name="McCowan C."/>
            <person name="Murphy C."/>
            <person name="Neiman D."/>
            <person name="Pearson M."/>
            <person name="Priest M."/>
            <person name="Roberts A."/>
            <person name="Saif S."/>
            <person name="Shea T."/>
            <person name="Sisk P."/>
            <person name="Sykes S."/>
            <person name="Wortman J."/>
            <person name="Nusbaum C."/>
            <person name="Birren B."/>
        </authorList>
    </citation>
    <scope>NUCLEOTIDE SEQUENCE [LARGE SCALE GENOMIC DNA]</scope>
    <source>
        <strain evidence="2 3">PRA339</strain>
    </source>
</reference>
<feature type="transmembrane region" description="Helical" evidence="1">
    <location>
        <begin position="56"/>
        <end position="79"/>
    </location>
</feature>
<evidence type="ECO:0000313" key="2">
    <source>
        <dbReference type="EMBL" id="KCZ82438.1"/>
    </source>
</evidence>
<gene>
    <name evidence="2" type="ORF">H312_00096</name>
</gene>
<dbReference type="VEuPathDB" id="MicrosporidiaDB:H312_00096"/>
<dbReference type="HOGENOM" id="CLU_1970000_0_0_1"/>
<organism evidence="2 3">
    <name type="scientific">Anncaliia algerae PRA339</name>
    <dbReference type="NCBI Taxonomy" id="1288291"/>
    <lineage>
        <taxon>Eukaryota</taxon>
        <taxon>Fungi</taxon>
        <taxon>Fungi incertae sedis</taxon>
        <taxon>Microsporidia</taxon>
        <taxon>Tubulinosematoidea</taxon>
        <taxon>Tubulinosematidae</taxon>
        <taxon>Anncaliia</taxon>
    </lineage>
</organism>
<keyword evidence="1" id="KW-0472">Membrane</keyword>
<dbReference type="Proteomes" id="UP000030655">
    <property type="component" value="Unassembled WGS sequence"/>
</dbReference>
<dbReference type="EMBL" id="KK365130">
    <property type="protein sequence ID" value="KCZ82438.1"/>
    <property type="molecule type" value="Genomic_DNA"/>
</dbReference>
<protein>
    <submittedName>
        <fullName evidence="2">Uncharacterized protein</fullName>
    </submittedName>
</protein>
<evidence type="ECO:0000313" key="3">
    <source>
        <dbReference type="Proteomes" id="UP000030655"/>
    </source>
</evidence>
<sequence length="103" mass="12417">MISFRFVAYFFFLYQIIIKFIHQTCFIIMASNYPSWLYLTPLADLILVFYENEEIYILKILSNIIILFTLSYIIVHYIIHFNQITGMVRIVVLSDISRFLLYL</sequence>
<evidence type="ECO:0000256" key="1">
    <source>
        <dbReference type="SAM" id="Phobius"/>
    </source>
</evidence>
<feature type="transmembrane region" description="Helical" evidence="1">
    <location>
        <begin position="6"/>
        <end position="21"/>
    </location>
</feature>
<feature type="non-terminal residue" evidence="2">
    <location>
        <position position="103"/>
    </location>
</feature>
<keyword evidence="3" id="KW-1185">Reference proteome</keyword>
<keyword evidence="1" id="KW-1133">Transmembrane helix</keyword>
<accession>A0A059F566</accession>
<keyword evidence="1" id="KW-0812">Transmembrane</keyword>
<proteinExistence type="predicted"/>
<reference evidence="3" key="1">
    <citation type="submission" date="2013-02" db="EMBL/GenBank/DDBJ databases">
        <authorList>
            <consortium name="The Broad Institute Genome Sequencing Platform"/>
            <person name="Cuomo C."/>
            <person name="Becnel J."/>
            <person name="Sanscrainte N."/>
            <person name="Walker B."/>
            <person name="Young S.K."/>
            <person name="Zeng Q."/>
            <person name="Gargeya S."/>
            <person name="Fitzgerald M."/>
            <person name="Haas B."/>
            <person name="Abouelleil A."/>
            <person name="Alvarado L."/>
            <person name="Arachchi H.M."/>
            <person name="Berlin A.M."/>
            <person name="Chapman S.B."/>
            <person name="Dewar J."/>
            <person name="Goldberg J."/>
            <person name="Griggs A."/>
            <person name="Gujja S."/>
            <person name="Hansen M."/>
            <person name="Howarth C."/>
            <person name="Imamovic A."/>
            <person name="Larimer J."/>
            <person name="McCowan C."/>
            <person name="Murphy C."/>
            <person name="Neiman D."/>
            <person name="Pearson M."/>
            <person name="Priest M."/>
            <person name="Roberts A."/>
            <person name="Saif S."/>
            <person name="Shea T."/>
            <person name="Sisk P."/>
            <person name="Sykes S."/>
            <person name="Wortman J."/>
            <person name="Nusbaum C."/>
            <person name="Birren B."/>
        </authorList>
    </citation>
    <scope>NUCLEOTIDE SEQUENCE [LARGE SCALE GENOMIC DNA]</scope>
    <source>
        <strain evidence="3">PRA339</strain>
    </source>
</reference>
<dbReference type="AlphaFoldDB" id="A0A059F566"/>